<dbReference type="SUPFAM" id="SSF81660">
    <property type="entry name" value="Metal cation-transporting ATPase, ATP-binding domain N"/>
    <property type="match status" value="1"/>
</dbReference>
<dbReference type="Gene3D" id="3.40.50.1000">
    <property type="entry name" value="HAD superfamily/HAD-like"/>
    <property type="match status" value="1"/>
</dbReference>
<dbReference type="AlphaFoldDB" id="A0A9D1AH73"/>
<keyword evidence="11 14" id="KW-1133">Transmembrane helix</keyword>
<reference evidence="16" key="1">
    <citation type="submission" date="2020-10" db="EMBL/GenBank/DDBJ databases">
        <authorList>
            <person name="Gilroy R."/>
        </authorList>
    </citation>
    <scope>NUCLEOTIDE SEQUENCE</scope>
    <source>
        <strain evidence="16">ChiW25-3613</strain>
    </source>
</reference>
<keyword evidence="5" id="KW-0106">Calcium</keyword>
<evidence type="ECO:0000256" key="12">
    <source>
        <dbReference type="ARBA" id="ARBA00023136"/>
    </source>
</evidence>
<evidence type="ECO:0000256" key="14">
    <source>
        <dbReference type="SAM" id="Phobius"/>
    </source>
</evidence>
<dbReference type="Gene3D" id="1.20.1110.10">
    <property type="entry name" value="Calcium-transporting ATPase, transmembrane domain"/>
    <property type="match status" value="1"/>
</dbReference>
<evidence type="ECO:0000259" key="15">
    <source>
        <dbReference type="SMART" id="SM00831"/>
    </source>
</evidence>
<dbReference type="GO" id="GO:0005886">
    <property type="term" value="C:plasma membrane"/>
    <property type="evidence" value="ECO:0007669"/>
    <property type="project" value="UniProtKB-SubCell"/>
</dbReference>
<keyword evidence="6 14" id="KW-0812">Transmembrane</keyword>
<feature type="transmembrane region" description="Helical" evidence="14">
    <location>
        <begin position="872"/>
        <end position="896"/>
    </location>
</feature>
<organism evidence="16 17">
    <name type="scientific">Candidatus Coproplasma stercoripullorum</name>
    <dbReference type="NCBI Taxonomy" id="2840751"/>
    <lineage>
        <taxon>Bacteria</taxon>
        <taxon>Bacillati</taxon>
        <taxon>Bacillota</taxon>
        <taxon>Clostridia</taxon>
        <taxon>Eubacteriales</taxon>
        <taxon>Candidatus Coproplasma</taxon>
    </lineage>
</organism>
<feature type="transmembrane region" description="Helical" evidence="14">
    <location>
        <begin position="289"/>
        <end position="314"/>
    </location>
</feature>
<dbReference type="InterPro" id="IPR023214">
    <property type="entry name" value="HAD_sf"/>
</dbReference>
<evidence type="ECO:0000256" key="7">
    <source>
        <dbReference type="ARBA" id="ARBA00022723"/>
    </source>
</evidence>
<dbReference type="Proteomes" id="UP000824179">
    <property type="component" value="Unassembled WGS sequence"/>
</dbReference>
<feature type="transmembrane region" description="Helical" evidence="14">
    <location>
        <begin position="95"/>
        <end position="111"/>
    </location>
</feature>
<dbReference type="GO" id="GO:0005391">
    <property type="term" value="F:P-type sodium:potassium-exchanging transporter activity"/>
    <property type="evidence" value="ECO:0007669"/>
    <property type="project" value="TreeGrafter"/>
</dbReference>
<dbReference type="InterPro" id="IPR050510">
    <property type="entry name" value="Cation_transp_ATPase_P-type"/>
</dbReference>
<dbReference type="InterPro" id="IPR008250">
    <property type="entry name" value="ATPase_P-typ_transduc_dom_A_sf"/>
</dbReference>
<dbReference type="FunFam" id="3.40.50.1000:FF:000028">
    <property type="entry name" value="Calcium-transporting P-type ATPase, putative"/>
    <property type="match status" value="1"/>
</dbReference>
<dbReference type="Pfam" id="PF13246">
    <property type="entry name" value="Cation_ATPase"/>
    <property type="match status" value="1"/>
</dbReference>
<dbReference type="InterPro" id="IPR023298">
    <property type="entry name" value="ATPase_P-typ_TM_dom_sf"/>
</dbReference>
<dbReference type="SUPFAM" id="SSF56784">
    <property type="entry name" value="HAD-like"/>
    <property type="match status" value="1"/>
</dbReference>
<comment type="similarity">
    <text evidence="2">Belongs to the cation transport ATPase (P-type) (TC 3.A.3) family. Type IIA subfamily.</text>
</comment>
<dbReference type="GO" id="GO:1902600">
    <property type="term" value="P:proton transmembrane transport"/>
    <property type="evidence" value="ECO:0007669"/>
    <property type="project" value="TreeGrafter"/>
</dbReference>
<dbReference type="PRINTS" id="PR00119">
    <property type="entry name" value="CATATPASE"/>
</dbReference>
<evidence type="ECO:0000256" key="3">
    <source>
        <dbReference type="ARBA" id="ARBA00012790"/>
    </source>
</evidence>
<feature type="transmembrane region" description="Helical" evidence="14">
    <location>
        <begin position="64"/>
        <end position="83"/>
    </location>
</feature>
<keyword evidence="5" id="KW-0406">Ion transport</keyword>
<dbReference type="NCBIfam" id="TIGR01494">
    <property type="entry name" value="ATPase_P-type"/>
    <property type="match status" value="3"/>
</dbReference>
<dbReference type="InterPro" id="IPR018303">
    <property type="entry name" value="ATPase_P-typ_P_site"/>
</dbReference>
<reference evidence="16" key="2">
    <citation type="journal article" date="2021" name="PeerJ">
        <title>Extensive microbial diversity within the chicken gut microbiome revealed by metagenomics and culture.</title>
        <authorList>
            <person name="Gilroy R."/>
            <person name="Ravi A."/>
            <person name="Getino M."/>
            <person name="Pursley I."/>
            <person name="Horton D.L."/>
            <person name="Alikhan N.F."/>
            <person name="Baker D."/>
            <person name="Gharbi K."/>
            <person name="Hall N."/>
            <person name="Watson M."/>
            <person name="Adriaenssens E.M."/>
            <person name="Foster-Nyarko E."/>
            <person name="Jarju S."/>
            <person name="Secka A."/>
            <person name="Antonio M."/>
            <person name="Oren A."/>
            <person name="Chaudhuri R.R."/>
            <person name="La Ragione R."/>
            <person name="Hildebrand F."/>
            <person name="Pallen M.J."/>
        </authorList>
    </citation>
    <scope>NUCLEOTIDE SEQUENCE</scope>
    <source>
        <strain evidence="16">ChiW25-3613</strain>
    </source>
</reference>
<evidence type="ECO:0000256" key="2">
    <source>
        <dbReference type="ARBA" id="ARBA00005675"/>
    </source>
</evidence>
<feature type="transmembrane region" description="Helical" evidence="14">
    <location>
        <begin position="845"/>
        <end position="866"/>
    </location>
</feature>
<feature type="transmembrane region" description="Helical" evidence="14">
    <location>
        <begin position="698"/>
        <end position="719"/>
    </location>
</feature>
<dbReference type="EMBL" id="DVHB01000127">
    <property type="protein sequence ID" value="HIR40137.1"/>
    <property type="molecule type" value="Genomic_DNA"/>
</dbReference>
<keyword evidence="5" id="KW-0109">Calcium transport</keyword>
<dbReference type="EC" id="7.2.2.10" evidence="3"/>
<keyword evidence="9" id="KW-0067">ATP-binding</keyword>
<evidence type="ECO:0000256" key="13">
    <source>
        <dbReference type="ARBA" id="ARBA00048694"/>
    </source>
</evidence>
<dbReference type="Pfam" id="PF00122">
    <property type="entry name" value="E1-E2_ATPase"/>
    <property type="match status" value="1"/>
</dbReference>
<evidence type="ECO:0000256" key="6">
    <source>
        <dbReference type="ARBA" id="ARBA00022692"/>
    </source>
</evidence>
<keyword evidence="12 14" id="KW-0472">Membrane</keyword>
<evidence type="ECO:0000256" key="1">
    <source>
        <dbReference type="ARBA" id="ARBA00004651"/>
    </source>
</evidence>
<dbReference type="GO" id="GO:0005524">
    <property type="term" value="F:ATP binding"/>
    <property type="evidence" value="ECO:0007669"/>
    <property type="project" value="UniProtKB-KW"/>
</dbReference>
<evidence type="ECO:0000256" key="8">
    <source>
        <dbReference type="ARBA" id="ARBA00022741"/>
    </source>
</evidence>
<dbReference type="Pfam" id="PF00690">
    <property type="entry name" value="Cation_ATPase_N"/>
    <property type="match status" value="1"/>
</dbReference>
<dbReference type="InterPro" id="IPR001757">
    <property type="entry name" value="P_typ_ATPase"/>
</dbReference>
<dbReference type="InterPro" id="IPR044492">
    <property type="entry name" value="P_typ_ATPase_HD_dom"/>
</dbReference>
<sequence length="916" mass="100298">MEDQQQRPWHAMSYRQAEEVLKTSEEGLSDEEAAARLQKYGKNVLKEVKPKSVWRMIWEQISDIMVIILFLAMIFSLVMYFLPEDMGGGEGLPEAIVILCVIVLNASVGVIQEKKAADALEALKNMTAPNARVLRNGEESVVPASELVPGDIVYLEDGAIVPADIRIINDNNMSIQEASLTGESVPVPKDGPTVLPEDAPLGDRVNMAFSSSIVMYGNAVGIVVGTGMNTEVGKIADMLKTQDDFQTPIKKKLNSVGKILTLVGVIVCVAIMVIGFLDTRVHREWYDLVFLGISLAISIIPEGLPATATIIMAFGVQRMAKKNALVKSLPAVETLGSATVVCCDKTGTLTLNKMTVTHVAVGSDFEMGMTTLTENLKDKYGRNIYQDLLDACALCGNAHMDPDRPGETMGDPTEGALILFADKFGINSEDYEDEHPRMFEQPFDSDRKRMTTLNQMSEGLVAYTKGAVDEMLPLCTHYLTSNGVREMTDVDRRKILDLCNNMSKNALRVLGFAKRKLVKVPENETDDIEFDMTFVGAVGMIDPPRKEVIGAVETCHEAGIRVIMITGDHKVTALAIAKQLHIFRKGNTVITGPELDEMTDEQLDEAVKDCVVFARVSPSDKLRIIKSLKRTGEVAAMTGDGVNDSPALKEADIGVAMGITGTDVAKEAADMILLDDNFTTIEHAIREGRRVYRNIQKVIQFLVAGNISEILTLFLAFIFGWEDPILAIHVLLINLATDSLPAIALGVDPADRNVMKVPPVKSGTLFEKGVIIRIVVHGLFITASALSAYAVAELAPINLNGNERHEVAMTMTFMVLALSQLVHAINQRSNYDSVFRPGQGHNHFLYGAMAASLAIVAFVSFVPGIMDFFELVYLDWSCYLIVLALAVFPLVAVEITKVFMRIWKKMHTAAQPDLAD</sequence>
<dbReference type="GO" id="GO:1990573">
    <property type="term" value="P:potassium ion import across plasma membrane"/>
    <property type="evidence" value="ECO:0007669"/>
    <property type="project" value="TreeGrafter"/>
</dbReference>
<keyword evidence="5" id="KW-0813">Transport</keyword>
<dbReference type="InterPro" id="IPR059000">
    <property type="entry name" value="ATPase_P-type_domA"/>
</dbReference>
<keyword evidence="10" id="KW-1278">Translocase</keyword>
<dbReference type="Gene3D" id="2.70.150.10">
    <property type="entry name" value="Calcium-transporting ATPase, cytoplasmic transduction domain A"/>
    <property type="match status" value="1"/>
</dbReference>
<evidence type="ECO:0000256" key="5">
    <source>
        <dbReference type="ARBA" id="ARBA00022568"/>
    </source>
</evidence>
<dbReference type="PRINTS" id="PR00120">
    <property type="entry name" value="HATPASE"/>
</dbReference>
<keyword evidence="8" id="KW-0547">Nucleotide-binding</keyword>
<keyword evidence="4" id="KW-1003">Cell membrane</keyword>
<dbReference type="SFLD" id="SFLDS00003">
    <property type="entry name" value="Haloacid_Dehalogenase"/>
    <property type="match status" value="1"/>
</dbReference>
<comment type="catalytic activity">
    <reaction evidence="13">
        <text>Ca(2+)(in) + ATP + H2O = Ca(2+)(out) + ADP + phosphate + H(+)</text>
        <dbReference type="Rhea" id="RHEA:18105"/>
        <dbReference type="ChEBI" id="CHEBI:15377"/>
        <dbReference type="ChEBI" id="CHEBI:15378"/>
        <dbReference type="ChEBI" id="CHEBI:29108"/>
        <dbReference type="ChEBI" id="CHEBI:30616"/>
        <dbReference type="ChEBI" id="CHEBI:43474"/>
        <dbReference type="ChEBI" id="CHEBI:456216"/>
        <dbReference type="EC" id="7.2.2.10"/>
    </reaction>
</comment>
<dbReference type="Pfam" id="PF00689">
    <property type="entry name" value="Cation_ATPase_C"/>
    <property type="match status" value="1"/>
</dbReference>
<feature type="transmembrane region" description="Helical" evidence="14">
    <location>
        <begin position="807"/>
        <end position="825"/>
    </location>
</feature>
<evidence type="ECO:0000313" key="17">
    <source>
        <dbReference type="Proteomes" id="UP000824179"/>
    </source>
</evidence>
<dbReference type="GO" id="GO:0016887">
    <property type="term" value="F:ATP hydrolysis activity"/>
    <property type="evidence" value="ECO:0007669"/>
    <property type="project" value="InterPro"/>
</dbReference>
<dbReference type="PROSITE" id="PS00154">
    <property type="entry name" value="ATPASE_E1_E2"/>
    <property type="match status" value="1"/>
</dbReference>
<comment type="caution">
    <text evidence="16">The sequence shown here is derived from an EMBL/GenBank/DDBJ whole genome shotgun (WGS) entry which is preliminary data.</text>
</comment>
<name>A0A9D1AH73_9FIRM</name>
<dbReference type="InterPro" id="IPR006068">
    <property type="entry name" value="ATPase_P-typ_cation-transptr_C"/>
</dbReference>
<dbReference type="SFLD" id="SFLDG00002">
    <property type="entry name" value="C1.7:_P-type_atpase_like"/>
    <property type="match status" value="1"/>
</dbReference>
<keyword evidence="7" id="KW-0479">Metal-binding</keyword>
<evidence type="ECO:0000256" key="9">
    <source>
        <dbReference type="ARBA" id="ARBA00022840"/>
    </source>
</evidence>
<gene>
    <name evidence="16" type="ORF">IAB90_07140</name>
</gene>
<dbReference type="SUPFAM" id="SSF81653">
    <property type="entry name" value="Calcium ATPase, transduction domain A"/>
    <property type="match status" value="1"/>
</dbReference>
<dbReference type="InterPro" id="IPR004014">
    <property type="entry name" value="ATPase_P-typ_cation-transptr_N"/>
</dbReference>
<dbReference type="GO" id="GO:0030007">
    <property type="term" value="P:intracellular potassium ion homeostasis"/>
    <property type="evidence" value="ECO:0007669"/>
    <property type="project" value="TreeGrafter"/>
</dbReference>
<evidence type="ECO:0000256" key="11">
    <source>
        <dbReference type="ARBA" id="ARBA00022989"/>
    </source>
</evidence>
<feature type="transmembrane region" description="Helical" evidence="14">
    <location>
        <begin position="770"/>
        <end position="792"/>
    </location>
</feature>
<dbReference type="FunFam" id="2.70.150.10:FF:000016">
    <property type="entry name" value="Calcium-transporting P-type ATPase putative"/>
    <property type="match status" value="1"/>
</dbReference>
<feature type="transmembrane region" description="Helical" evidence="14">
    <location>
        <begin position="259"/>
        <end position="277"/>
    </location>
</feature>
<evidence type="ECO:0000256" key="4">
    <source>
        <dbReference type="ARBA" id="ARBA00022475"/>
    </source>
</evidence>
<dbReference type="PANTHER" id="PTHR43294:SF21">
    <property type="entry name" value="CATION TRANSPORTING ATPASE"/>
    <property type="match status" value="1"/>
</dbReference>
<dbReference type="GO" id="GO:0005388">
    <property type="term" value="F:P-type calcium transporter activity"/>
    <property type="evidence" value="ECO:0007669"/>
    <property type="project" value="UniProtKB-EC"/>
</dbReference>
<dbReference type="Pfam" id="PF08282">
    <property type="entry name" value="Hydrolase_3"/>
    <property type="match status" value="1"/>
</dbReference>
<evidence type="ECO:0000256" key="10">
    <source>
        <dbReference type="ARBA" id="ARBA00022967"/>
    </source>
</evidence>
<evidence type="ECO:0000313" key="16">
    <source>
        <dbReference type="EMBL" id="HIR40137.1"/>
    </source>
</evidence>
<protein>
    <recommendedName>
        <fullName evidence="3">P-type Ca(2+) transporter</fullName>
        <ecNumber evidence="3">7.2.2.10</ecNumber>
    </recommendedName>
</protein>
<dbReference type="GO" id="GO:0006883">
    <property type="term" value="P:intracellular sodium ion homeostasis"/>
    <property type="evidence" value="ECO:0007669"/>
    <property type="project" value="TreeGrafter"/>
</dbReference>
<dbReference type="SMART" id="SM00831">
    <property type="entry name" value="Cation_ATPase_N"/>
    <property type="match status" value="1"/>
</dbReference>
<feature type="transmembrane region" description="Helical" evidence="14">
    <location>
        <begin position="725"/>
        <end position="747"/>
    </location>
</feature>
<dbReference type="GO" id="GO:0046872">
    <property type="term" value="F:metal ion binding"/>
    <property type="evidence" value="ECO:0007669"/>
    <property type="project" value="UniProtKB-KW"/>
</dbReference>
<dbReference type="GO" id="GO:0036376">
    <property type="term" value="P:sodium ion export across plasma membrane"/>
    <property type="evidence" value="ECO:0007669"/>
    <property type="project" value="TreeGrafter"/>
</dbReference>
<dbReference type="InterPro" id="IPR036412">
    <property type="entry name" value="HAD-like_sf"/>
</dbReference>
<accession>A0A9D1AH73</accession>
<dbReference type="InterPro" id="IPR023299">
    <property type="entry name" value="ATPase_P-typ_cyto_dom_N"/>
</dbReference>
<dbReference type="SFLD" id="SFLDF00027">
    <property type="entry name" value="p-type_atpase"/>
    <property type="match status" value="1"/>
</dbReference>
<dbReference type="PANTHER" id="PTHR43294">
    <property type="entry name" value="SODIUM/POTASSIUM-TRANSPORTING ATPASE SUBUNIT ALPHA"/>
    <property type="match status" value="1"/>
</dbReference>
<proteinExistence type="inferred from homology"/>
<dbReference type="Gene3D" id="3.40.1110.10">
    <property type="entry name" value="Calcium-transporting ATPase, cytoplasmic domain N"/>
    <property type="match status" value="1"/>
</dbReference>
<feature type="domain" description="Cation-transporting P-type ATPase N-terminal" evidence="15">
    <location>
        <begin position="8"/>
        <end position="81"/>
    </location>
</feature>
<dbReference type="SUPFAM" id="SSF81665">
    <property type="entry name" value="Calcium ATPase, transmembrane domain M"/>
    <property type="match status" value="1"/>
</dbReference>
<comment type="subcellular location">
    <subcellularLocation>
        <location evidence="1">Cell membrane</location>
        <topology evidence="1">Multi-pass membrane protein</topology>
    </subcellularLocation>
</comment>